<organism evidence="2 3">
    <name type="scientific">Actinobacillus porcinus</name>
    <dbReference type="NCBI Taxonomy" id="51048"/>
    <lineage>
        <taxon>Bacteria</taxon>
        <taxon>Pseudomonadati</taxon>
        <taxon>Pseudomonadota</taxon>
        <taxon>Gammaproteobacteria</taxon>
        <taxon>Pasteurellales</taxon>
        <taxon>Pasteurellaceae</taxon>
        <taxon>Actinobacillus</taxon>
    </lineage>
</organism>
<reference evidence="2 3" key="1">
    <citation type="submission" date="2019-05" db="EMBL/GenBank/DDBJ databases">
        <authorList>
            <consortium name="Pathogen Informatics"/>
        </authorList>
    </citation>
    <scope>NUCLEOTIDE SEQUENCE [LARGE SCALE GENOMIC DNA]</scope>
    <source>
        <strain evidence="2 3">NM319</strain>
    </source>
</reference>
<sequence>MFKKLLLTTALCLPFSVLANETFTLKVNGLENGSFSQKHLLSANYGFGCSGENLSPEIEWKNAPKGTKSFVLTVYDKDAPTGLGWVHWEVVNIPANVTKLPLGITAQSDKLPKGALQTRTDFGVPGYGGACPPVGEKHRYEFTLTALKIETLPNVTAESTPALVGFFTNANALGKAQFTVEYGR</sequence>
<accession>A0ABY6TM76</accession>
<dbReference type="CDD" id="cd00865">
    <property type="entry name" value="PEBP_bact_arch"/>
    <property type="match status" value="1"/>
</dbReference>
<dbReference type="Pfam" id="PF01161">
    <property type="entry name" value="PBP"/>
    <property type="match status" value="1"/>
</dbReference>
<feature type="signal peptide" evidence="1">
    <location>
        <begin position="1"/>
        <end position="19"/>
    </location>
</feature>
<dbReference type="InterPro" id="IPR036610">
    <property type="entry name" value="PEBP-like_sf"/>
</dbReference>
<protein>
    <submittedName>
        <fullName evidence="2">Phospholipid-binding protein</fullName>
    </submittedName>
</protein>
<dbReference type="Proteomes" id="UP000308167">
    <property type="component" value="Unassembled WGS sequence"/>
</dbReference>
<dbReference type="GeneID" id="86156479"/>
<keyword evidence="3" id="KW-1185">Reference proteome</keyword>
<dbReference type="RefSeq" id="WP_135711094.1">
    <property type="nucleotide sequence ID" value="NZ_CABFKI010000018.1"/>
</dbReference>
<proteinExistence type="predicted"/>
<gene>
    <name evidence="2" type="primary">ybcL</name>
    <name evidence="2" type="ORF">SAMEA1410922_02115</name>
</gene>
<dbReference type="PANTHER" id="PTHR30289">
    <property type="entry name" value="UNCHARACTERIZED PROTEIN YBCL-RELATED"/>
    <property type="match status" value="1"/>
</dbReference>
<dbReference type="PANTHER" id="PTHR30289:SF1">
    <property type="entry name" value="PEBP (PHOSPHATIDYLETHANOLAMINE-BINDING PROTEIN) FAMILY PROTEIN"/>
    <property type="match status" value="1"/>
</dbReference>
<dbReference type="SUPFAM" id="SSF49777">
    <property type="entry name" value="PEBP-like"/>
    <property type="match status" value="1"/>
</dbReference>
<dbReference type="NCBIfam" id="TIGR00481">
    <property type="entry name" value="YbhB/YbcL family Raf kinase inhibitor-like protein"/>
    <property type="match status" value="1"/>
</dbReference>
<evidence type="ECO:0000256" key="1">
    <source>
        <dbReference type="SAM" id="SignalP"/>
    </source>
</evidence>
<dbReference type="Gene3D" id="3.90.280.10">
    <property type="entry name" value="PEBP-like"/>
    <property type="match status" value="1"/>
</dbReference>
<dbReference type="InterPro" id="IPR005247">
    <property type="entry name" value="YbhB_YbcL/LppC-like"/>
</dbReference>
<evidence type="ECO:0000313" key="3">
    <source>
        <dbReference type="Proteomes" id="UP000308167"/>
    </source>
</evidence>
<dbReference type="EMBL" id="CABFKI010000018">
    <property type="protein sequence ID" value="VTU09640.1"/>
    <property type="molecule type" value="Genomic_DNA"/>
</dbReference>
<dbReference type="InterPro" id="IPR008914">
    <property type="entry name" value="PEBP"/>
</dbReference>
<keyword evidence="1" id="KW-0732">Signal</keyword>
<evidence type="ECO:0000313" key="2">
    <source>
        <dbReference type="EMBL" id="VTU09640.1"/>
    </source>
</evidence>
<name>A0ABY6TM76_9PAST</name>
<comment type="caution">
    <text evidence="2">The sequence shown here is derived from an EMBL/GenBank/DDBJ whole genome shotgun (WGS) entry which is preliminary data.</text>
</comment>
<feature type="chain" id="PRO_5046408088" evidence="1">
    <location>
        <begin position="20"/>
        <end position="184"/>
    </location>
</feature>